<proteinExistence type="predicted"/>
<dbReference type="EMBL" id="BTRK01000004">
    <property type="protein sequence ID" value="GMR45649.1"/>
    <property type="molecule type" value="Genomic_DNA"/>
</dbReference>
<feature type="non-terminal residue" evidence="4">
    <location>
        <position position="1"/>
    </location>
</feature>
<feature type="transmembrane region" description="Helical" evidence="1">
    <location>
        <begin position="119"/>
        <end position="137"/>
    </location>
</feature>
<evidence type="ECO:0000313" key="3">
    <source>
        <dbReference type="EMBL" id="GMR45650.1"/>
    </source>
</evidence>
<evidence type="ECO:0000313" key="2">
    <source>
        <dbReference type="EMBL" id="GMR45649.1"/>
    </source>
</evidence>
<keyword evidence="5" id="KW-1185">Reference proteome</keyword>
<evidence type="ECO:0000313" key="4">
    <source>
        <dbReference type="EMBL" id="GMR45661.1"/>
    </source>
</evidence>
<evidence type="ECO:0000313" key="5">
    <source>
        <dbReference type="Proteomes" id="UP001328107"/>
    </source>
</evidence>
<feature type="transmembrane region" description="Helical" evidence="1">
    <location>
        <begin position="79"/>
        <end position="98"/>
    </location>
</feature>
<keyword evidence="1" id="KW-1133">Transmembrane helix</keyword>
<keyword evidence="1" id="KW-0472">Membrane</keyword>
<feature type="transmembrane region" description="Helical" evidence="1">
    <location>
        <begin position="6"/>
        <end position="23"/>
    </location>
</feature>
<dbReference type="PANTHER" id="PTHR45830:SF15">
    <property type="entry name" value="SERPENTINE RECEPTOR, CLASS I"/>
    <property type="match status" value="1"/>
</dbReference>
<evidence type="ECO:0000256" key="1">
    <source>
        <dbReference type="SAM" id="Phobius"/>
    </source>
</evidence>
<dbReference type="PANTHER" id="PTHR45830">
    <property type="entry name" value="SERPENTINE RECEPTOR, CLASS I"/>
    <property type="match status" value="1"/>
</dbReference>
<dbReference type="AlphaFoldDB" id="A0AAN5HZ36"/>
<organism evidence="4 5">
    <name type="scientific">Pristionchus mayeri</name>
    <dbReference type="NCBI Taxonomy" id="1317129"/>
    <lineage>
        <taxon>Eukaryota</taxon>
        <taxon>Metazoa</taxon>
        <taxon>Ecdysozoa</taxon>
        <taxon>Nematoda</taxon>
        <taxon>Chromadorea</taxon>
        <taxon>Rhabditida</taxon>
        <taxon>Rhabditina</taxon>
        <taxon>Diplogasteromorpha</taxon>
        <taxon>Diplogasteroidea</taxon>
        <taxon>Neodiplogasteridae</taxon>
        <taxon>Pristionchus</taxon>
    </lineage>
</organism>
<comment type="caution">
    <text evidence="4">The sequence shown here is derived from an EMBL/GenBank/DDBJ whole genome shotgun (WGS) entry which is preliminary data.</text>
</comment>
<keyword evidence="1" id="KW-0812">Transmembrane</keyword>
<evidence type="ECO:0008006" key="6">
    <source>
        <dbReference type="Google" id="ProtNLM"/>
    </source>
</evidence>
<feature type="transmembrane region" description="Helical" evidence="1">
    <location>
        <begin position="35"/>
        <end position="59"/>
    </location>
</feature>
<dbReference type="Pfam" id="PF10327">
    <property type="entry name" value="7TM_GPCR_Sri"/>
    <property type="match status" value="1"/>
</dbReference>
<accession>A0AAN5HZ36</accession>
<dbReference type="Proteomes" id="UP001328107">
    <property type="component" value="Unassembled WGS sequence"/>
</dbReference>
<sequence>FCSFRMVYLPIAILAHSLTIYVVTWKSVMHVEYKAVYISHSILMLCFDIYNGILCQIYTLAPLPVIMCTGLLCTGTNNFVILVFFTASLCVPYLFLLFRMHQRLLSTDSRLKLSDRCQAIVLLVTSGAICSNIFGFYEWTVDIPNKDAFLTSKDLAWARNFSANFLVLGDSVGEIGPFKN</sequence>
<reference evidence="4" key="2">
    <citation type="submission" date="2023-06" db="EMBL/GenBank/DDBJ databases">
        <title>Genome assembly of Pristionchus species.</title>
        <authorList>
            <person name="Yoshida K."/>
            <person name="Sommer R.J."/>
        </authorList>
    </citation>
    <scope>NUCLEOTIDE SEQUENCE</scope>
    <source>
        <strain evidence="4 5">RS5460</strain>
    </source>
</reference>
<name>A0AAN5HZ36_9BILA</name>
<dbReference type="InterPro" id="IPR019429">
    <property type="entry name" value="7TM_GPCR_serpentine_rcpt_Sri"/>
</dbReference>
<feature type="non-terminal residue" evidence="4">
    <location>
        <position position="180"/>
    </location>
</feature>
<dbReference type="EMBL" id="BTRK01000004">
    <property type="protein sequence ID" value="GMR45650.1"/>
    <property type="molecule type" value="Genomic_DNA"/>
</dbReference>
<gene>
    <name evidence="2" type="ORF">PMAYCL1PPCAC_15845</name>
    <name evidence="3" type="ORF">PMAYCL1PPCAC_15846</name>
    <name evidence="4" type="ORF">PMAYCL1PPCAC_15856</name>
</gene>
<dbReference type="EMBL" id="BTRK01000004">
    <property type="protein sequence ID" value="GMR45661.1"/>
    <property type="molecule type" value="Genomic_DNA"/>
</dbReference>
<protein>
    <recommendedName>
        <fullName evidence="6">G protein-coupled receptor</fullName>
    </recommendedName>
</protein>
<reference evidence="5" key="1">
    <citation type="submission" date="2022-10" db="EMBL/GenBank/DDBJ databases">
        <title>Genome assembly of Pristionchus species.</title>
        <authorList>
            <person name="Yoshida K."/>
            <person name="Sommer R.J."/>
        </authorList>
    </citation>
    <scope>NUCLEOTIDE SEQUENCE [LARGE SCALE GENOMIC DNA]</scope>
    <source>
        <strain evidence="5">RS5460</strain>
    </source>
</reference>